<evidence type="ECO:0000313" key="19">
    <source>
        <dbReference type="Proteomes" id="UP000432715"/>
    </source>
</evidence>
<dbReference type="InterPro" id="IPR033454">
    <property type="entry name" value="RecG_wedge"/>
</dbReference>
<evidence type="ECO:0000256" key="13">
    <source>
        <dbReference type="ARBA" id="ARBA00034808"/>
    </source>
</evidence>
<dbReference type="InterPro" id="IPR027417">
    <property type="entry name" value="P-loop_NTPase"/>
</dbReference>
<comment type="function">
    <text evidence="15">Plays a critical role in recombination and DNA repair. Helps process Holliday junction intermediates to mature products by catalyzing branch migration. Has replication fork regression activity, unwinds stalled or blocked replication forks to make a HJ that can be resolved. Has a DNA unwinding activity characteristic of a DNA helicase with 3'-5' polarity.</text>
</comment>
<evidence type="ECO:0000256" key="2">
    <source>
        <dbReference type="ARBA" id="ARBA00017846"/>
    </source>
</evidence>
<evidence type="ECO:0000256" key="15">
    <source>
        <dbReference type="RuleBase" id="RU363016"/>
    </source>
</evidence>
<dbReference type="PROSITE" id="PS51194">
    <property type="entry name" value="HELICASE_CTER"/>
    <property type="match status" value="1"/>
</dbReference>
<keyword evidence="7 15" id="KW-0067">ATP-binding</keyword>
<feature type="domain" description="Helicase ATP-binding" evidence="16">
    <location>
        <begin position="274"/>
        <end position="435"/>
    </location>
</feature>
<evidence type="ECO:0000256" key="8">
    <source>
        <dbReference type="ARBA" id="ARBA00023125"/>
    </source>
</evidence>
<evidence type="ECO:0000256" key="11">
    <source>
        <dbReference type="ARBA" id="ARBA00023235"/>
    </source>
</evidence>
<sequence>MDILKQNIQFLKGVGPKTAERLIKLNISTPLDLLYHFPRDYDDRRRIKKINQLVAGDKVTIIGEIIGQGRLIKNRRRLTVLQFALKDDTGRIFITFFNMPYLRNQLKAGSKIMVNGEAKRGLNGFEMINPTYSQIDTDEDVKINRIVPIYPATEGLKQNQLLAMQSYVLELSSNNIEDHIPEELRKKNRLCNLDFALKHIHFPLNEKQLKVSKYRLVFDEFFLLQLGLAGIKKNIARFKNGIPLKKKGYLQLLDALPFKLTSSQMRTLNEILEDIQRPTPMNRLVQGDVGSGKTIIAILALYICVLNGYQGVMMAPTEILAEQHYQSLTQLLSQFNIRVGLLIGSLTKQQKTTLLKDIANGSVDIVVGTHAIIQEAVDFKQLALAITDEQHRFGVRQRTALVNKGVDPHLLVMTATPIPRTLALILYGDLDISIIDELPPGRKDIKTVEIKEDKKGRAYDFVKKQLDEGRQAYIVCPLVEESEAIEAHSATETAEELKNTVFTNYRVGLLHGKMKAREKEAVMTSFKNGEIDILVSTTVIEVGVNVPNATIMLIENSERYGLAQLHQLRGRVGRGSHQSYCILVHDCKSEIAKERVKIMVETNNGFVISEKDLALRGPGEFFGIRQHGLPELKIADIFKHVKILKAVEKQVAELLREDPDLTLEKYPILKKALEEKFEQFYEEVGFS</sequence>
<dbReference type="InterPro" id="IPR004609">
    <property type="entry name" value="ATP-dep_DNA_helicase_RecG"/>
</dbReference>
<dbReference type="Gene3D" id="2.40.50.140">
    <property type="entry name" value="Nucleic acid-binding proteins"/>
    <property type="match status" value="1"/>
</dbReference>
<dbReference type="GO" id="GO:0006281">
    <property type="term" value="P:DNA repair"/>
    <property type="evidence" value="ECO:0007669"/>
    <property type="project" value="UniProtKB-UniRule"/>
</dbReference>
<dbReference type="RefSeq" id="WP_151860937.1">
    <property type="nucleotide sequence ID" value="NZ_WBZC01000023.1"/>
</dbReference>
<keyword evidence="3 15" id="KW-0547">Nucleotide-binding</keyword>
<proteinExistence type="inferred from homology"/>
<keyword evidence="11" id="KW-0413">Isomerase</keyword>
<dbReference type="InterPro" id="IPR045562">
    <property type="entry name" value="RecG_dom3_C"/>
</dbReference>
<dbReference type="GO" id="GO:0043138">
    <property type="term" value="F:3'-5' DNA helicase activity"/>
    <property type="evidence" value="ECO:0007669"/>
    <property type="project" value="UniProtKB-EC"/>
</dbReference>
<evidence type="ECO:0000259" key="17">
    <source>
        <dbReference type="PROSITE" id="PS51194"/>
    </source>
</evidence>
<dbReference type="SMART" id="SM00487">
    <property type="entry name" value="DEXDc"/>
    <property type="match status" value="1"/>
</dbReference>
<dbReference type="NCBIfam" id="TIGR00643">
    <property type="entry name" value="recG"/>
    <property type="match status" value="1"/>
</dbReference>
<evidence type="ECO:0000256" key="12">
    <source>
        <dbReference type="ARBA" id="ARBA00034617"/>
    </source>
</evidence>
<evidence type="ECO:0000256" key="3">
    <source>
        <dbReference type="ARBA" id="ARBA00022741"/>
    </source>
</evidence>
<dbReference type="Pfam" id="PF00271">
    <property type="entry name" value="Helicase_C"/>
    <property type="match status" value="1"/>
</dbReference>
<organism evidence="18 19">
    <name type="scientific">Alkaliphilus pronyensis</name>
    <dbReference type="NCBI Taxonomy" id="1482732"/>
    <lineage>
        <taxon>Bacteria</taxon>
        <taxon>Bacillati</taxon>
        <taxon>Bacillota</taxon>
        <taxon>Clostridia</taxon>
        <taxon>Peptostreptococcales</taxon>
        <taxon>Natronincolaceae</taxon>
        <taxon>Alkaliphilus</taxon>
    </lineage>
</organism>
<dbReference type="InterPro" id="IPR014001">
    <property type="entry name" value="Helicase_ATP-bd"/>
</dbReference>
<dbReference type="EMBL" id="WBZC01000023">
    <property type="protein sequence ID" value="KAB3535221.1"/>
    <property type="molecule type" value="Genomic_DNA"/>
</dbReference>
<keyword evidence="19" id="KW-1185">Reference proteome</keyword>
<dbReference type="NCBIfam" id="NF008168">
    <property type="entry name" value="PRK10917.2-2"/>
    <property type="match status" value="1"/>
</dbReference>
<dbReference type="CDD" id="cd04488">
    <property type="entry name" value="RecG_wedge_OBF"/>
    <property type="match status" value="1"/>
</dbReference>
<keyword evidence="5 15" id="KW-0378">Hydrolase</keyword>
<dbReference type="PANTHER" id="PTHR47964:SF1">
    <property type="entry name" value="ATP-DEPENDENT DNA HELICASE HOMOLOG RECG, CHLOROPLASTIC"/>
    <property type="match status" value="1"/>
</dbReference>
<dbReference type="SMART" id="SM00490">
    <property type="entry name" value="HELICc"/>
    <property type="match status" value="2"/>
</dbReference>
<dbReference type="SUPFAM" id="SSF50249">
    <property type="entry name" value="Nucleic acid-binding proteins"/>
    <property type="match status" value="1"/>
</dbReference>
<keyword evidence="9 15" id="KW-0233">DNA recombination</keyword>
<evidence type="ECO:0000256" key="9">
    <source>
        <dbReference type="ARBA" id="ARBA00023172"/>
    </source>
</evidence>
<keyword evidence="10 15" id="KW-0234">DNA repair</keyword>
<dbReference type="SUPFAM" id="SSF52540">
    <property type="entry name" value="P-loop containing nucleoside triphosphate hydrolases"/>
    <property type="match status" value="2"/>
</dbReference>
<dbReference type="Proteomes" id="UP000432715">
    <property type="component" value="Unassembled WGS sequence"/>
</dbReference>
<dbReference type="CDD" id="cd17992">
    <property type="entry name" value="DEXHc_RecG"/>
    <property type="match status" value="1"/>
</dbReference>
<reference evidence="18 19" key="1">
    <citation type="submission" date="2019-10" db="EMBL/GenBank/DDBJ databases">
        <title>Alkaliphilus serpentinus sp. nov. and Alkaliphilus pronyensis sp. nov., two novel anaerobic alkaliphilic species isolated from the serpentinized-hosted hydrothermal field of the Prony Bay (New Caledonia).</title>
        <authorList>
            <person name="Postec A."/>
        </authorList>
    </citation>
    <scope>NUCLEOTIDE SEQUENCE [LARGE SCALE GENOMIC DNA]</scope>
    <source>
        <strain evidence="18 19">LacV</strain>
    </source>
</reference>
<dbReference type="AlphaFoldDB" id="A0A6I0FG53"/>
<dbReference type="Gene3D" id="3.40.50.300">
    <property type="entry name" value="P-loop containing nucleotide triphosphate hydrolases"/>
    <property type="match status" value="2"/>
</dbReference>
<evidence type="ECO:0000256" key="4">
    <source>
        <dbReference type="ARBA" id="ARBA00022763"/>
    </source>
</evidence>
<name>A0A6I0FG53_9FIRM</name>
<dbReference type="InterPro" id="IPR047112">
    <property type="entry name" value="RecG/Mfd"/>
</dbReference>
<gene>
    <name evidence="18" type="primary">recG</name>
    <name evidence="18" type="ORF">F8154_07205</name>
</gene>
<evidence type="ECO:0000256" key="7">
    <source>
        <dbReference type="ARBA" id="ARBA00022840"/>
    </source>
</evidence>
<dbReference type="PANTHER" id="PTHR47964">
    <property type="entry name" value="ATP-DEPENDENT DNA HELICASE HOMOLOG RECG, CHLOROPLASTIC"/>
    <property type="match status" value="1"/>
</dbReference>
<evidence type="ECO:0000256" key="5">
    <source>
        <dbReference type="ARBA" id="ARBA00022801"/>
    </source>
</evidence>
<comment type="caution">
    <text evidence="18">The sequence shown here is derived from an EMBL/GenBank/DDBJ whole genome shotgun (WGS) entry which is preliminary data.</text>
</comment>
<evidence type="ECO:0000256" key="6">
    <source>
        <dbReference type="ARBA" id="ARBA00022806"/>
    </source>
</evidence>
<dbReference type="GO" id="GO:0006310">
    <property type="term" value="P:DNA recombination"/>
    <property type="evidence" value="ECO:0007669"/>
    <property type="project" value="UniProtKB-UniRule"/>
</dbReference>
<dbReference type="GO" id="GO:0005524">
    <property type="term" value="F:ATP binding"/>
    <property type="evidence" value="ECO:0007669"/>
    <property type="project" value="UniProtKB-KW"/>
</dbReference>
<accession>A0A6I0FG53</accession>
<keyword evidence="6 15" id="KW-0347">Helicase</keyword>
<keyword evidence="8" id="KW-0238">DNA-binding</keyword>
<keyword evidence="4 15" id="KW-0227">DNA damage</keyword>
<dbReference type="CDD" id="cd18811">
    <property type="entry name" value="SF2_C_RecG"/>
    <property type="match status" value="1"/>
</dbReference>
<feature type="domain" description="Helicase C-terminal" evidence="17">
    <location>
        <begin position="454"/>
        <end position="614"/>
    </location>
</feature>
<comment type="catalytic activity">
    <reaction evidence="12 15">
        <text>Couples ATP hydrolysis with the unwinding of duplex DNA by translocating in the 3'-5' direction.</text>
        <dbReference type="EC" id="5.6.2.4"/>
    </reaction>
</comment>
<comment type="catalytic activity">
    <reaction evidence="14 15">
        <text>ATP + H2O = ADP + phosphate + H(+)</text>
        <dbReference type="Rhea" id="RHEA:13065"/>
        <dbReference type="ChEBI" id="CHEBI:15377"/>
        <dbReference type="ChEBI" id="CHEBI:15378"/>
        <dbReference type="ChEBI" id="CHEBI:30616"/>
        <dbReference type="ChEBI" id="CHEBI:43474"/>
        <dbReference type="ChEBI" id="CHEBI:456216"/>
        <dbReference type="EC" id="5.6.2.4"/>
    </reaction>
</comment>
<dbReference type="InterPro" id="IPR011545">
    <property type="entry name" value="DEAD/DEAH_box_helicase_dom"/>
</dbReference>
<dbReference type="InterPro" id="IPR001650">
    <property type="entry name" value="Helicase_C-like"/>
</dbReference>
<dbReference type="Pfam" id="PF00270">
    <property type="entry name" value="DEAD"/>
    <property type="match status" value="1"/>
</dbReference>
<dbReference type="GO" id="GO:0003677">
    <property type="term" value="F:DNA binding"/>
    <property type="evidence" value="ECO:0007669"/>
    <property type="project" value="UniProtKB-KW"/>
</dbReference>
<dbReference type="InterPro" id="IPR012340">
    <property type="entry name" value="NA-bd_OB-fold"/>
</dbReference>
<evidence type="ECO:0000256" key="10">
    <source>
        <dbReference type="ARBA" id="ARBA00023204"/>
    </source>
</evidence>
<dbReference type="NCBIfam" id="NF008165">
    <property type="entry name" value="PRK10917.1-3"/>
    <property type="match status" value="1"/>
</dbReference>
<dbReference type="OrthoDB" id="9804325at2"/>
<evidence type="ECO:0000256" key="1">
    <source>
        <dbReference type="ARBA" id="ARBA00007504"/>
    </source>
</evidence>
<dbReference type="Pfam" id="PF19833">
    <property type="entry name" value="RecG_dom3_C"/>
    <property type="match status" value="1"/>
</dbReference>
<evidence type="ECO:0000256" key="14">
    <source>
        <dbReference type="ARBA" id="ARBA00048988"/>
    </source>
</evidence>
<dbReference type="PROSITE" id="PS51192">
    <property type="entry name" value="HELICASE_ATP_BIND_1"/>
    <property type="match status" value="1"/>
</dbReference>
<dbReference type="Pfam" id="PF17191">
    <property type="entry name" value="RecG_wedge"/>
    <property type="match status" value="1"/>
</dbReference>
<dbReference type="GO" id="GO:0016787">
    <property type="term" value="F:hydrolase activity"/>
    <property type="evidence" value="ECO:0007669"/>
    <property type="project" value="UniProtKB-KW"/>
</dbReference>
<protein>
    <recommendedName>
        <fullName evidence="2 15">ATP-dependent DNA helicase RecG</fullName>
        <ecNumber evidence="13 15">5.6.2.4</ecNumber>
    </recommendedName>
</protein>
<evidence type="ECO:0000313" key="18">
    <source>
        <dbReference type="EMBL" id="KAB3535221.1"/>
    </source>
</evidence>
<comment type="similarity">
    <text evidence="1 15">Belongs to the helicase family. RecG subfamily.</text>
</comment>
<evidence type="ECO:0000259" key="16">
    <source>
        <dbReference type="PROSITE" id="PS51192"/>
    </source>
</evidence>
<dbReference type="EC" id="5.6.2.4" evidence="13 15"/>